<name>A0A9X2W1G0_9SPHN</name>
<dbReference type="Gene3D" id="1.20.1250.20">
    <property type="entry name" value="MFS general substrate transporter like domains"/>
    <property type="match status" value="2"/>
</dbReference>
<keyword evidence="2" id="KW-0813">Transport</keyword>
<comment type="caution">
    <text evidence="8">The sequence shown here is derived from an EMBL/GenBank/DDBJ whole genome shotgun (WGS) entry which is preliminary data.</text>
</comment>
<accession>A0A9X2W1G0</accession>
<dbReference type="CDD" id="cd17328">
    <property type="entry name" value="MFS_spinster_like"/>
    <property type="match status" value="1"/>
</dbReference>
<evidence type="ECO:0000256" key="4">
    <source>
        <dbReference type="ARBA" id="ARBA00022989"/>
    </source>
</evidence>
<dbReference type="GO" id="GO:0022857">
    <property type="term" value="F:transmembrane transporter activity"/>
    <property type="evidence" value="ECO:0007669"/>
    <property type="project" value="InterPro"/>
</dbReference>
<dbReference type="GO" id="GO:0016020">
    <property type="term" value="C:membrane"/>
    <property type="evidence" value="ECO:0007669"/>
    <property type="project" value="UniProtKB-SubCell"/>
</dbReference>
<feature type="transmembrane region" description="Helical" evidence="6">
    <location>
        <begin position="402"/>
        <end position="422"/>
    </location>
</feature>
<dbReference type="PANTHER" id="PTHR23505:SF79">
    <property type="entry name" value="PROTEIN SPINSTER"/>
    <property type="match status" value="1"/>
</dbReference>
<dbReference type="PROSITE" id="PS50850">
    <property type="entry name" value="MFS"/>
    <property type="match status" value="1"/>
</dbReference>
<evidence type="ECO:0000256" key="1">
    <source>
        <dbReference type="ARBA" id="ARBA00004141"/>
    </source>
</evidence>
<dbReference type="RefSeq" id="WP_259960976.1">
    <property type="nucleotide sequence ID" value="NZ_JAOAMV010000002.1"/>
</dbReference>
<keyword evidence="3 6" id="KW-0812">Transmembrane</keyword>
<dbReference type="Proteomes" id="UP001142648">
    <property type="component" value="Unassembled WGS sequence"/>
</dbReference>
<dbReference type="InterPro" id="IPR011701">
    <property type="entry name" value="MFS"/>
</dbReference>
<feature type="transmembrane region" description="Helical" evidence="6">
    <location>
        <begin position="12"/>
        <end position="30"/>
    </location>
</feature>
<comment type="subcellular location">
    <subcellularLocation>
        <location evidence="1">Membrane</location>
        <topology evidence="1">Multi-pass membrane protein</topology>
    </subcellularLocation>
</comment>
<evidence type="ECO:0000256" key="3">
    <source>
        <dbReference type="ARBA" id="ARBA00022692"/>
    </source>
</evidence>
<evidence type="ECO:0000313" key="9">
    <source>
        <dbReference type="Proteomes" id="UP001142648"/>
    </source>
</evidence>
<dbReference type="InterPro" id="IPR044770">
    <property type="entry name" value="MFS_spinster-like"/>
</dbReference>
<feature type="transmembrane region" description="Helical" evidence="6">
    <location>
        <begin position="272"/>
        <end position="294"/>
    </location>
</feature>
<evidence type="ECO:0000313" key="8">
    <source>
        <dbReference type="EMBL" id="MCT2558175.1"/>
    </source>
</evidence>
<protein>
    <submittedName>
        <fullName evidence="8">MFS transporter</fullName>
    </submittedName>
</protein>
<feature type="transmembrane region" description="Helical" evidence="6">
    <location>
        <begin position="172"/>
        <end position="194"/>
    </location>
</feature>
<reference evidence="8" key="1">
    <citation type="submission" date="2022-09" db="EMBL/GenBank/DDBJ databases">
        <title>The genome sequence of Tsuneonella sp. YG55.</title>
        <authorList>
            <person name="Liu Y."/>
        </authorList>
    </citation>
    <scope>NUCLEOTIDE SEQUENCE</scope>
    <source>
        <strain evidence="8">YG55</strain>
    </source>
</reference>
<keyword evidence="5 6" id="KW-0472">Membrane</keyword>
<feature type="transmembrane region" description="Helical" evidence="6">
    <location>
        <begin position="227"/>
        <end position="252"/>
    </location>
</feature>
<dbReference type="EMBL" id="JAOAMV010000002">
    <property type="protein sequence ID" value="MCT2558175.1"/>
    <property type="molecule type" value="Genomic_DNA"/>
</dbReference>
<dbReference type="AlphaFoldDB" id="A0A9X2W1G0"/>
<dbReference type="SUPFAM" id="SSF103473">
    <property type="entry name" value="MFS general substrate transporter"/>
    <property type="match status" value="1"/>
</dbReference>
<feature type="transmembrane region" description="Helical" evidence="6">
    <location>
        <begin position="369"/>
        <end position="390"/>
    </location>
</feature>
<keyword evidence="9" id="KW-1185">Reference proteome</keyword>
<keyword evidence="4 6" id="KW-1133">Transmembrane helix</keyword>
<dbReference type="Pfam" id="PF07690">
    <property type="entry name" value="MFS_1"/>
    <property type="match status" value="1"/>
</dbReference>
<feature type="transmembrane region" description="Helical" evidence="6">
    <location>
        <begin position="111"/>
        <end position="132"/>
    </location>
</feature>
<feature type="transmembrane region" description="Helical" evidence="6">
    <location>
        <begin position="53"/>
        <end position="73"/>
    </location>
</feature>
<organism evidence="8 9">
    <name type="scientific">Tsuneonella litorea</name>
    <dbReference type="NCBI Taxonomy" id="2976475"/>
    <lineage>
        <taxon>Bacteria</taxon>
        <taxon>Pseudomonadati</taxon>
        <taxon>Pseudomonadota</taxon>
        <taxon>Alphaproteobacteria</taxon>
        <taxon>Sphingomonadales</taxon>
        <taxon>Erythrobacteraceae</taxon>
        <taxon>Tsuneonella</taxon>
    </lineage>
</organism>
<evidence type="ECO:0000256" key="6">
    <source>
        <dbReference type="SAM" id="Phobius"/>
    </source>
</evidence>
<sequence>MASAPAQVAAQRGVSATLWILLIVYIFNFIDRQIVNILAEPIAKDLSLSDTQIGLMTGLAFALFYTVLGLPIARYADRPTTNRPRLIAVALAIWSAMTAVCGIAQNFVQLLLARVGVGVGEAGCTPAAHSLISDIVPKERRASALAFYALGIPIGTLLGMIIGGLLADMVGWRMAFVVVGIPGVALAFVVIALLKDPRLSGLAAAAAAEPDSTLPGKALHQRIRDMLAPVFGSPAMVLLLVAASSASFLSYGKTTWATIFFQRTHDLSPGEVGLYFGIINGIAGIFGTILGGKIADRWGATNRRHVLTAPAVGMAVAAPIAYFGYAAADWRVALALLFVPTVLNSLYYGPTYSSAQGLVPLRSRAMAAAVLLFFQNLIGLGFGPLLFGMLSDWIKPSFGEDSVQVVLYTATALGLLPAFFFWRCSLRLNKELDQAG</sequence>
<dbReference type="PANTHER" id="PTHR23505">
    <property type="entry name" value="SPINSTER"/>
    <property type="match status" value="1"/>
</dbReference>
<feature type="transmembrane region" description="Helical" evidence="6">
    <location>
        <begin position="306"/>
        <end position="324"/>
    </location>
</feature>
<feature type="domain" description="Major facilitator superfamily (MFS) profile" evidence="7">
    <location>
        <begin position="17"/>
        <end position="426"/>
    </location>
</feature>
<evidence type="ECO:0000259" key="7">
    <source>
        <dbReference type="PROSITE" id="PS50850"/>
    </source>
</evidence>
<evidence type="ECO:0000256" key="5">
    <source>
        <dbReference type="ARBA" id="ARBA00023136"/>
    </source>
</evidence>
<evidence type="ECO:0000256" key="2">
    <source>
        <dbReference type="ARBA" id="ARBA00022448"/>
    </source>
</evidence>
<dbReference type="InterPro" id="IPR020846">
    <property type="entry name" value="MFS_dom"/>
</dbReference>
<gene>
    <name evidence="8" type="ORF">N0B51_04205</name>
</gene>
<feature type="transmembrane region" description="Helical" evidence="6">
    <location>
        <begin position="330"/>
        <end position="348"/>
    </location>
</feature>
<dbReference type="InterPro" id="IPR036259">
    <property type="entry name" value="MFS_trans_sf"/>
</dbReference>
<feature type="transmembrane region" description="Helical" evidence="6">
    <location>
        <begin position="85"/>
        <end position="105"/>
    </location>
</feature>
<proteinExistence type="predicted"/>
<feature type="transmembrane region" description="Helical" evidence="6">
    <location>
        <begin position="144"/>
        <end position="166"/>
    </location>
</feature>